<dbReference type="Proteomes" id="UP001595690">
    <property type="component" value="Unassembled WGS sequence"/>
</dbReference>
<dbReference type="Pfam" id="PF25547">
    <property type="entry name" value="WXG100_2"/>
    <property type="match status" value="1"/>
</dbReference>
<feature type="compositionally biased region" description="Gly residues" evidence="1">
    <location>
        <begin position="535"/>
        <end position="552"/>
    </location>
</feature>
<dbReference type="SUPFAM" id="SSF140453">
    <property type="entry name" value="EsxAB dimer-like"/>
    <property type="match status" value="1"/>
</dbReference>
<feature type="compositionally biased region" description="Gly residues" evidence="1">
    <location>
        <begin position="377"/>
        <end position="391"/>
    </location>
</feature>
<feature type="compositionally biased region" description="Gly residues" evidence="1">
    <location>
        <begin position="408"/>
        <end position="418"/>
    </location>
</feature>
<evidence type="ECO:0000256" key="1">
    <source>
        <dbReference type="SAM" id="MobiDB-lite"/>
    </source>
</evidence>
<feature type="domain" description="Outer membrane channel protein CpnT-like N-terminal" evidence="3">
    <location>
        <begin position="83"/>
        <end position="207"/>
    </location>
</feature>
<feature type="compositionally biased region" description="Gly residues" evidence="1">
    <location>
        <begin position="351"/>
        <end position="366"/>
    </location>
</feature>
<keyword evidence="2" id="KW-0812">Transmembrane</keyword>
<gene>
    <name evidence="4" type="ORF">ACFOWZ_44810</name>
</gene>
<dbReference type="RefSeq" id="WP_382380309.1">
    <property type="nucleotide sequence ID" value="NZ_JBHRZI010000057.1"/>
</dbReference>
<feature type="region of interest" description="Disordered" evidence="1">
    <location>
        <begin position="535"/>
        <end position="579"/>
    </location>
</feature>
<proteinExistence type="predicted"/>
<dbReference type="InterPro" id="IPR036689">
    <property type="entry name" value="ESAT-6-like_sf"/>
</dbReference>
<dbReference type="InterPro" id="IPR057746">
    <property type="entry name" value="CpnT-like_N"/>
</dbReference>
<sequence length="579" mass="55139">MSTPASQAKSSADTQQLISNISNTYSSIERGDWVNAGLGMANTAMGIVGMSANPLSGFLAAGFSWAIQHVDFLREPFDVLLGSPESISRMAQTYRSAGQQVQGIATEYERICVQQTREWQGRAADAYRAAAKKHADGMESLSKATHGIAAAVEGAGKLVAEVRKQIMDMISQAVADMVMKIIQWLAASVLTFGAAIAGAIADIVSTAVRYAKKLADFLQKLLGSVKKLIDLVKQVSQIAKVAEQIIDAISSMAHKGAGGGGGGVYRPTSGGFGGLGSAEQNQAHSGAGGTFTSGVTGGPGGGHGSGPGGGHVAPVYTPPGAGTPGGYPVGGGAGGGAGGHVAPIYTPPGTPGGNPGVRPPGGGSGGHVSPIYTPPGSGSGSGPGTGTGTGQGRWVPGHWEPADTTAAAGGGAGGGGGVTKPPSFGPTPTTGNADWYRPTTTDHSATTASAGGGGGGGGGGGIPKGMGGGGGGGMPPGLGGGPAGGGGAGGTAPTQFGGAAGVMAAGGAGGGAAAAAGGAPHGPGGGGAGGGAAGMMGGGAPMGAAGQQGGGNGEHKRKVRIEGEALVDPPKAAKPVIGE</sequence>
<organism evidence="4 5">
    <name type="scientific">Lentzea rhizosphaerae</name>
    <dbReference type="NCBI Taxonomy" id="2041025"/>
    <lineage>
        <taxon>Bacteria</taxon>
        <taxon>Bacillati</taxon>
        <taxon>Actinomycetota</taxon>
        <taxon>Actinomycetes</taxon>
        <taxon>Pseudonocardiales</taxon>
        <taxon>Pseudonocardiaceae</taxon>
        <taxon>Lentzea</taxon>
    </lineage>
</organism>
<protein>
    <submittedName>
        <fullName evidence="4">WXG100 family type VII secretion target</fullName>
    </submittedName>
</protein>
<feature type="compositionally biased region" description="Gly residues" evidence="1">
    <location>
        <begin position="286"/>
        <end position="311"/>
    </location>
</feature>
<evidence type="ECO:0000313" key="4">
    <source>
        <dbReference type="EMBL" id="MFC3898632.1"/>
    </source>
</evidence>
<keyword evidence="2" id="KW-0472">Membrane</keyword>
<dbReference type="Gene3D" id="1.10.287.1060">
    <property type="entry name" value="ESAT-6-like"/>
    <property type="match status" value="1"/>
</dbReference>
<evidence type="ECO:0000313" key="5">
    <source>
        <dbReference type="Proteomes" id="UP001595690"/>
    </source>
</evidence>
<comment type="caution">
    <text evidence="4">The sequence shown here is derived from an EMBL/GenBank/DDBJ whole genome shotgun (WGS) entry which is preliminary data.</text>
</comment>
<keyword evidence="5" id="KW-1185">Reference proteome</keyword>
<accession>A0ABV8C9D2</accession>
<feature type="compositionally biased region" description="Gly residues" evidence="1">
    <location>
        <begin position="450"/>
        <end position="490"/>
    </location>
</feature>
<evidence type="ECO:0000256" key="2">
    <source>
        <dbReference type="SAM" id="Phobius"/>
    </source>
</evidence>
<feature type="compositionally biased region" description="Gly residues" evidence="1">
    <location>
        <begin position="322"/>
        <end position="339"/>
    </location>
</feature>
<dbReference type="EMBL" id="JBHRZI010000057">
    <property type="protein sequence ID" value="MFC3898632.1"/>
    <property type="molecule type" value="Genomic_DNA"/>
</dbReference>
<evidence type="ECO:0000259" key="3">
    <source>
        <dbReference type="Pfam" id="PF25547"/>
    </source>
</evidence>
<feature type="region of interest" description="Disordered" evidence="1">
    <location>
        <begin position="271"/>
        <end position="490"/>
    </location>
</feature>
<feature type="transmembrane region" description="Helical" evidence="2">
    <location>
        <begin position="181"/>
        <end position="204"/>
    </location>
</feature>
<feature type="compositionally biased region" description="Polar residues" evidence="1">
    <location>
        <begin position="426"/>
        <end position="444"/>
    </location>
</feature>
<reference evidence="5" key="1">
    <citation type="journal article" date="2019" name="Int. J. Syst. Evol. Microbiol.">
        <title>The Global Catalogue of Microorganisms (GCM) 10K type strain sequencing project: providing services to taxonomists for standard genome sequencing and annotation.</title>
        <authorList>
            <consortium name="The Broad Institute Genomics Platform"/>
            <consortium name="The Broad Institute Genome Sequencing Center for Infectious Disease"/>
            <person name="Wu L."/>
            <person name="Ma J."/>
        </authorList>
    </citation>
    <scope>NUCLEOTIDE SEQUENCE [LARGE SCALE GENOMIC DNA]</scope>
    <source>
        <strain evidence="5">CGMCC 4.7405</strain>
    </source>
</reference>
<keyword evidence="2" id="KW-1133">Transmembrane helix</keyword>
<name>A0ABV8C9D2_9PSEU</name>